<accession>A0AAP3M339</accession>
<evidence type="ECO:0000313" key="1">
    <source>
        <dbReference type="EMBL" id="MCZ3844114.1"/>
    </source>
</evidence>
<dbReference type="AlphaFoldDB" id="A0AAP3M339"/>
<dbReference type="Proteomes" id="UP001213015">
    <property type="component" value="Unassembled WGS sequence"/>
</dbReference>
<evidence type="ECO:0000313" key="2">
    <source>
        <dbReference type="Proteomes" id="UP001213015"/>
    </source>
</evidence>
<evidence type="ECO:0008006" key="3">
    <source>
        <dbReference type="Google" id="ProtNLM"/>
    </source>
</evidence>
<gene>
    <name evidence="1" type="ORF">L2422_01065</name>
</gene>
<dbReference type="EMBL" id="JAKHLF010000001">
    <property type="protein sequence ID" value="MCZ3844114.1"/>
    <property type="molecule type" value="Genomic_DNA"/>
</dbReference>
<protein>
    <recommendedName>
        <fullName evidence="3">TRASH domain-containing protein</fullName>
    </recommendedName>
</protein>
<comment type="caution">
    <text evidence="1">The sequence shown here is derived from an EMBL/GenBank/DDBJ whole genome shotgun (WGS) entry which is preliminary data.</text>
</comment>
<sequence>MTKKEHRCGFCGEKLENDKPVFGDYFGLLYCSEKCLANRSLNHYYPTLREALEKEKKVPEKVCKVCGKDLTHANGITDHLFIDLNNHIFCSLECLGEWNHQFEADSWEEYYQFVFE</sequence>
<name>A0AAP3M339_9LACO</name>
<proteinExistence type="predicted"/>
<organism evidence="1 2">
    <name type="scientific">Lactobacillus mulieris</name>
    <dbReference type="NCBI Taxonomy" id="2508708"/>
    <lineage>
        <taxon>Bacteria</taxon>
        <taxon>Bacillati</taxon>
        <taxon>Bacillota</taxon>
        <taxon>Bacilli</taxon>
        <taxon>Lactobacillales</taxon>
        <taxon>Lactobacillaceae</taxon>
        <taxon>Lactobacillus</taxon>
    </lineage>
</organism>
<dbReference type="RefSeq" id="WP_265669092.1">
    <property type="nucleotide sequence ID" value="NZ_JAKHKO010000001.1"/>
</dbReference>
<reference evidence="1" key="1">
    <citation type="submission" date="2022-01" db="EMBL/GenBank/DDBJ databases">
        <title>VMRC isolate genome collection.</title>
        <authorList>
            <person name="France M."/>
            <person name="Rutt L."/>
            <person name="Humphrys M."/>
            <person name="Ravel J."/>
        </authorList>
    </citation>
    <scope>NUCLEOTIDE SEQUENCE</scope>
    <source>
        <strain evidence="1">C0127B5</strain>
    </source>
</reference>